<gene>
    <name evidence="1" type="ORF">KBB96_07090</name>
</gene>
<keyword evidence="2" id="KW-1185">Reference proteome</keyword>
<sequence>MKDEDSQMRDVFQTMQALIESGGHSFRFAPKSLRDLKHDLNKVKRYVATQAADAWVVLGAGMDILQWFADQATPAFSFGGHLLKIGIAGTGFMNHHSRLPRKGGQDGE</sequence>
<organism evidence="1 2">
    <name type="scientific">Luteolibacter ambystomatis</name>
    <dbReference type="NCBI Taxonomy" id="2824561"/>
    <lineage>
        <taxon>Bacteria</taxon>
        <taxon>Pseudomonadati</taxon>
        <taxon>Verrucomicrobiota</taxon>
        <taxon>Verrucomicrobiia</taxon>
        <taxon>Verrucomicrobiales</taxon>
        <taxon>Verrucomicrobiaceae</taxon>
        <taxon>Luteolibacter</taxon>
    </lineage>
</organism>
<protein>
    <submittedName>
        <fullName evidence="1">Uncharacterized protein</fullName>
    </submittedName>
</protein>
<dbReference type="EMBL" id="CP073100">
    <property type="protein sequence ID" value="QUE52653.1"/>
    <property type="molecule type" value="Genomic_DNA"/>
</dbReference>
<evidence type="ECO:0000313" key="1">
    <source>
        <dbReference type="EMBL" id="QUE52653.1"/>
    </source>
</evidence>
<name>A0A975J259_9BACT</name>
<evidence type="ECO:0000313" key="2">
    <source>
        <dbReference type="Proteomes" id="UP000676169"/>
    </source>
</evidence>
<dbReference type="RefSeq" id="WP_211633909.1">
    <property type="nucleotide sequence ID" value="NZ_CP073100.1"/>
</dbReference>
<dbReference type="KEGG" id="lamb:KBB96_07090"/>
<dbReference type="Proteomes" id="UP000676169">
    <property type="component" value="Chromosome"/>
</dbReference>
<accession>A0A975J259</accession>
<dbReference type="AlphaFoldDB" id="A0A975J259"/>
<reference evidence="1" key="1">
    <citation type="submission" date="2021-04" db="EMBL/GenBank/DDBJ databases">
        <title>Luteolibacter sp. 32A isolated from the skin of an Anderson's salamander (Ambystoma andersonii).</title>
        <authorList>
            <person name="Spergser J."/>
            <person name="Busse H.-J."/>
        </authorList>
    </citation>
    <scope>NUCLEOTIDE SEQUENCE</scope>
    <source>
        <strain evidence="1">32A</strain>
    </source>
</reference>
<proteinExistence type="predicted"/>